<dbReference type="SUPFAM" id="SSF47473">
    <property type="entry name" value="EF-hand"/>
    <property type="match status" value="1"/>
</dbReference>
<dbReference type="SMART" id="SM00054">
    <property type="entry name" value="EFh"/>
    <property type="match status" value="2"/>
</dbReference>
<comment type="caution">
    <text evidence="3">The sequence shown here is derived from an EMBL/GenBank/DDBJ whole genome shotgun (WGS) entry which is preliminary data.</text>
</comment>
<feature type="compositionally biased region" description="Low complexity" evidence="1">
    <location>
        <begin position="166"/>
        <end position="177"/>
    </location>
</feature>
<keyword evidence="4" id="KW-1185">Reference proteome</keyword>
<reference evidence="4" key="1">
    <citation type="journal article" date="2021" name="ISME J.">
        <title>Evolutionary origin and ecological implication of a unique nif island in free-living Bradyrhizobium lineages.</title>
        <authorList>
            <person name="Tao J."/>
        </authorList>
    </citation>
    <scope>NUCLEOTIDE SEQUENCE [LARGE SCALE GENOMIC DNA]</scope>
    <source>
        <strain evidence="4">SZCCT0094</strain>
    </source>
</reference>
<dbReference type="InterPro" id="IPR002048">
    <property type="entry name" value="EF_hand_dom"/>
</dbReference>
<feature type="domain" description="EF-hand" evidence="2">
    <location>
        <begin position="84"/>
        <end position="119"/>
    </location>
</feature>
<proteinExistence type="predicted"/>
<dbReference type="EMBL" id="JAFCLK010000015">
    <property type="protein sequence ID" value="MBR1137624.1"/>
    <property type="molecule type" value="Genomic_DNA"/>
</dbReference>
<dbReference type="InterPro" id="IPR018247">
    <property type="entry name" value="EF_Hand_1_Ca_BS"/>
</dbReference>
<gene>
    <name evidence="3" type="ORF">JQ619_17795</name>
</gene>
<protein>
    <submittedName>
        <fullName evidence="3">EF-hand domain-containing protein</fullName>
    </submittedName>
</protein>
<name>A0ABS5G8M9_9BRAD</name>
<feature type="region of interest" description="Disordered" evidence="1">
    <location>
        <begin position="21"/>
        <end position="62"/>
    </location>
</feature>
<evidence type="ECO:0000256" key="1">
    <source>
        <dbReference type="SAM" id="MobiDB-lite"/>
    </source>
</evidence>
<feature type="compositionally biased region" description="Gly residues" evidence="1">
    <location>
        <begin position="26"/>
        <end position="44"/>
    </location>
</feature>
<feature type="region of interest" description="Disordered" evidence="1">
    <location>
        <begin position="143"/>
        <end position="177"/>
    </location>
</feature>
<dbReference type="PROSITE" id="PS50222">
    <property type="entry name" value="EF_HAND_2"/>
    <property type="match status" value="2"/>
</dbReference>
<dbReference type="InterPro" id="IPR011992">
    <property type="entry name" value="EF-hand-dom_pair"/>
</dbReference>
<evidence type="ECO:0000313" key="3">
    <source>
        <dbReference type="EMBL" id="MBR1137624.1"/>
    </source>
</evidence>
<evidence type="ECO:0000313" key="4">
    <source>
        <dbReference type="Proteomes" id="UP001314635"/>
    </source>
</evidence>
<dbReference type="PROSITE" id="PS00018">
    <property type="entry name" value="EF_HAND_1"/>
    <property type="match status" value="2"/>
</dbReference>
<dbReference type="Proteomes" id="UP001314635">
    <property type="component" value="Unassembled WGS sequence"/>
</dbReference>
<dbReference type="Pfam" id="PF13499">
    <property type="entry name" value="EF-hand_7"/>
    <property type="match status" value="1"/>
</dbReference>
<feature type="compositionally biased region" description="Low complexity" evidence="1">
    <location>
        <begin position="45"/>
        <end position="60"/>
    </location>
</feature>
<dbReference type="Gene3D" id="1.10.238.10">
    <property type="entry name" value="EF-hand"/>
    <property type="match status" value="1"/>
</dbReference>
<dbReference type="RefSeq" id="WP_172238347.1">
    <property type="nucleotide sequence ID" value="NZ_JABFDP010000019.1"/>
</dbReference>
<feature type="domain" description="EF-hand" evidence="2">
    <location>
        <begin position="123"/>
        <end position="153"/>
    </location>
</feature>
<evidence type="ECO:0000259" key="2">
    <source>
        <dbReference type="PROSITE" id="PS50222"/>
    </source>
</evidence>
<dbReference type="CDD" id="cd00051">
    <property type="entry name" value="EFh"/>
    <property type="match status" value="1"/>
</dbReference>
<sequence length="256" mass="24762">MWFALGAASSVLDGLQSLGSTKSGSGKSGTGGGLFGLNAGGSGSSGQVSPWSSSSSSGSGQIAPETMNALLAAQSQSGTSSSAGAADPLQDLFSLIDGDGDGKITKSEFESALGAGGTNLANADKVFGKLDRDGDGNVSFNELGSALKGGHHGRRHQAGNAGAGTGASSSVGGSSSAGADALMQALSGASSSSSTNSDGSTTTTITYADGSKTTLITPAATTGSNAAISSYNMIEQLMQRQPKLRGSATSTTSVTA</sequence>
<organism evidence="3 4">
    <name type="scientific">Bradyrhizobium denitrificans</name>
    <dbReference type="NCBI Taxonomy" id="2734912"/>
    <lineage>
        <taxon>Bacteria</taxon>
        <taxon>Pseudomonadati</taxon>
        <taxon>Pseudomonadota</taxon>
        <taxon>Alphaproteobacteria</taxon>
        <taxon>Hyphomicrobiales</taxon>
        <taxon>Nitrobacteraceae</taxon>
        <taxon>Bradyrhizobium</taxon>
    </lineage>
</organism>
<accession>A0ABS5G8M9</accession>